<evidence type="ECO:0000256" key="1">
    <source>
        <dbReference type="SAM" id="MobiDB-lite"/>
    </source>
</evidence>
<accession>A0A9D4E749</accession>
<dbReference type="EMBL" id="JAIWYP010000009">
    <property type="protein sequence ID" value="KAH3773504.1"/>
    <property type="molecule type" value="Genomic_DNA"/>
</dbReference>
<organism evidence="2 3">
    <name type="scientific">Dreissena polymorpha</name>
    <name type="common">Zebra mussel</name>
    <name type="synonym">Mytilus polymorpha</name>
    <dbReference type="NCBI Taxonomy" id="45954"/>
    <lineage>
        <taxon>Eukaryota</taxon>
        <taxon>Metazoa</taxon>
        <taxon>Spiralia</taxon>
        <taxon>Lophotrochozoa</taxon>
        <taxon>Mollusca</taxon>
        <taxon>Bivalvia</taxon>
        <taxon>Autobranchia</taxon>
        <taxon>Heteroconchia</taxon>
        <taxon>Euheterodonta</taxon>
        <taxon>Imparidentia</taxon>
        <taxon>Neoheterodontei</taxon>
        <taxon>Myida</taxon>
        <taxon>Dreissenoidea</taxon>
        <taxon>Dreissenidae</taxon>
        <taxon>Dreissena</taxon>
    </lineage>
</organism>
<evidence type="ECO:0000313" key="3">
    <source>
        <dbReference type="Proteomes" id="UP000828390"/>
    </source>
</evidence>
<dbReference type="AlphaFoldDB" id="A0A9D4E749"/>
<keyword evidence="3" id="KW-1185">Reference proteome</keyword>
<feature type="region of interest" description="Disordered" evidence="1">
    <location>
        <begin position="76"/>
        <end position="198"/>
    </location>
</feature>
<reference evidence="2" key="1">
    <citation type="journal article" date="2019" name="bioRxiv">
        <title>The Genome of the Zebra Mussel, Dreissena polymorpha: A Resource for Invasive Species Research.</title>
        <authorList>
            <person name="McCartney M.A."/>
            <person name="Auch B."/>
            <person name="Kono T."/>
            <person name="Mallez S."/>
            <person name="Zhang Y."/>
            <person name="Obille A."/>
            <person name="Becker A."/>
            <person name="Abrahante J.E."/>
            <person name="Garbe J."/>
            <person name="Badalamenti J.P."/>
            <person name="Herman A."/>
            <person name="Mangelson H."/>
            <person name="Liachko I."/>
            <person name="Sullivan S."/>
            <person name="Sone E.D."/>
            <person name="Koren S."/>
            <person name="Silverstein K.A.T."/>
            <person name="Beckman K.B."/>
            <person name="Gohl D.M."/>
        </authorList>
    </citation>
    <scope>NUCLEOTIDE SEQUENCE</scope>
    <source>
        <strain evidence="2">Duluth1</strain>
        <tissue evidence="2">Whole animal</tissue>
    </source>
</reference>
<gene>
    <name evidence="2" type="ORF">DPMN_174865</name>
</gene>
<feature type="compositionally biased region" description="Polar residues" evidence="1">
    <location>
        <begin position="179"/>
        <end position="191"/>
    </location>
</feature>
<name>A0A9D4E749_DREPO</name>
<protein>
    <submittedName>
        <fullName evidence="2">Uncharacterized protein</fullName>
    </submittedName>
</protein>
<reference evidence="2" key="2">
    <citation type="submission" date="2020-11" db="EMBL/GenBank/DDBJ databases">
        <authorList>
            <person name="McCartney M.A."/>
            <person name="Auch B."/>
            <person name="Kono T."/>
            <person name="Mallez S."/>
            <person name="Becker A."/>
            <person name="Gohl D.M."/>
            <person name="Silverstein K.A.T."/>
            <person name="Koren S."/>
            <person name="Bechman K.B."/>
            <person name="Herman A."/>
            <person name="Abrahante J.E."/>
            <person name="Garbe J."/>
        </authorList>
    </citation>
    <scope>NUCLEOTIDE SEQUENCE</scope>
    <source>
        <strain evidence="2">Duluth1</strain>
        <tissue evidence="2">Whole animal</tissue>
    </source>
</reference>
<evidence type="ECO:0000313" key="2">
    <source>
        <dbReference type="EMBL" id="KAH3773504.1"/>
    </source>
</evidence>
<comment type="caution">
    <text evidence="2">The sequence shown here is derived from an EMBL/GenBank/DDBJ whole genome shotgun (WGS) entry which is preliminary data.</text>
</comment>
<sequence>MSTFDTLEYYSIREARGRLWPRYKQLKAQNPRSRVRIVYPEKLIHYGNLIQDELPEWGKYIGANRLLKIDEIGRVKAPHSHGTDSPRSEANVHRPSVHNLVAKQPPRLYDMNPPMPPISRDETTVKSAICDASNPNLPTNVKVPARRRPRQARAEKRSQSAKPYYRDNSQNRPAVKTAAKNSKTNLNSADSEQCVGGNPVEIEQVSCGLKN</sequence>
<feature type="compositionally biased region" description="Basic and acidic residues" evidence="1">
    <location>
        <begin position="81"/>
        <end position="92"/>
    </location>
</feature>
<dbReference type="Proteomes" id="UP000828390">
    <property type="component" value="Unassembled WGS sequence"/>
</dbReference>
<proteinExistence type="predicted"/>